<name>A0A1M5QR95_9BACI</name>
<keyword evidence="2" id="KW-1185">Reference proteome</keyword>
<organism evidence="1 2">
    <name type="scientific">Virgibacillus chiguensis</name>
    <dbReference type="NCBI Taxonomy" id="411959"/>
    <lineage>
        <taxon>Bacteria</taxon>
        <taxon>Bacillati</taxon>
        <taxon>Bacillota</taxon>
        <taxon>Bacilli</taxon>
        <taxon>Bacillales</taxon>
        <taxon>Bacillaceae</taxon>
        <taxon>Virgibacillus</taxon>
    </lineage>
</organism>
<proteinExistence type="predicted"/>
<accession>A0A1M5QR95</accession>
<dbReference type="RefSeq" id="WP_073006651.1">
    <property type="nucleotide sequence ID" value="NZ_FQXD01000004.1"/>
</dbReference>
<dbReference type="EMBL" id="FQXD01000004">
    <property type="protein sequence ID" value="SHH16644.1"/>
    <property type="molecule type" value="Genomic_DNA"/>
</dbReference>
<evidence type="ECO:0000313" key="2">
    <source>
        <dbReference type="Proteomes" id="UP000184079"/>
    </source>
</evidence>
<protein>
    <submittedName>
        <fullName evidence="1">Uncharacterized protein</fullName>
    </submittedName>
</protein>
<sequence length="85" mass="9927">MIIETVEHKLVKNWTLVAHPDYQLYSNDSNNYIVVDPDNSIALHFTIDNIEVDIKHITWEVAFKIKIDTKTIIITSEPEIFDEDL</sequence>
<evidence type="ECO:0000313" key="1">
    <source>
        <dbReference type="EMBL" id="SHH16644.1"/>
    </source>
</evidence>
<dbReference type="OrthoDB" id="2890333at2"/>
<gene>
    <name evidence="1" type="ORF">SAMN05421807_104246</name>
</gene>
<reference evidence="2" key="1">
    <citation type="submission" date="2016-11" db="EMBL/GenBank/DDBJ databases">
        <authorList>
            <person name="Varghese N."/>
            <person name="Submissions S."/>
        </authorList>
    </citation>
    <scope>NUCLEOTIDE SEQUENCE [LARGE SCALE GENOMIC DNA]</scope>
    <source>
        <strain evidence="2">CGMCC 1.6496</strain>
    </source>
</reference>
<dbReference type="AlphaFoldDB" id="A0A1M5QR95"/>
<dbReference type="Proteomes" id="UP000184079">
    <property type="component" value="Unassembled WGS sequence"/>
</dbReference>